<evidence type="ECO:0000313" key="2">
    <source>
        <dbReference type="EMBL" id="GBP93501.1"/>
    </source>
</evidence>
<gene>
    <name evidence="2" type="ORF">EVAR_103216_1</name>
</gene>
<organism evidence="2 3">
    <name type="scientific">Eumeta variegata</name>
    <name type="common">Bagworm moth</name>
    <name type="synonym">Eumeta japonica</name>
    <dbReference type="NCBI Taxonomy" id="151549"/>
    <lineage>
        <taxon>Eukaryota</taxon>
        <taxon>Metazoa</taxon>
        <taxon>Ecdysozoa</taxon>
        <taxon>Arthropoda</taxon>
        <taxon>Hexapoda</taxon>
        <taxon>Insecta</taxon>
        <taxon>Pterygota</taxon>
        <taxon>Neoptera</taxon>
        <taxon>Endopterygota</taxon>
        <taxon>Lepidoptera</taxon>
        <taxon>Glossata</taxon>
        <taxon>Ditrysia</taxon>
        <taxon>Tineoidea</taxon>
        <taxon>Psychidae</taxon>
        <taxon>Oiketicinae</taxon>
        <taxon>Eumeta</taxon>
    </lineage>
</organism>
<dbReference type="AlphaFoldDB" id="A0A4C1ZXE7"/>
<evidence type="ECO:0000313" key="3">
    <source>
        <dbReference type="Proteomes" id="UP000299102"/>
    </source>
</evidence>
<proteinExistence type="predicted"/>
<dbReference type="Proteomes" id="UP000299102">
    <property type="component" value="Unassembled WGS sequence"/>
</dbReference>
<feature type="region of interest" description="Disordered" evidence="1">
    <location>
        <begin position="80"/>
        <end position="122"/>
    </location>
</feature>
<sequence>MKERKKKNRSPVPSTLLPHLLDNPALGCYLGAYYLPRARREQSNNNLPSNPLNLHTSSGRTRSPDSVDFFFHEYEQRAPRTKIIKSGTRSESRRGTEQGVSGGNRISDEDETKIEAGSGTGIEVQSITDRSLNQNRNRLDMTALFCLCPREHSLLVLNTVTASVTTSKTVPA</sequence>
<reference evidence="2 3" key="1">
    <citation type="journal article" date="2019" name="Commun. Biol.">
        <title>The bagworm genome reveals a unique fibroin gene that provides high tensile strength.</title>
        <authorList>
            <person name="Kono N."/>
            <person name="Nakamura H."/>
            <person name="Ohtoshi R."/>
            <person name="Tomita M."/>
            <person name="Numata K."/>
            <person name="Arakawa K."/>
        </authorList>
    </citation>
    <scope>NUCLEOTIDE SEQUENCE [LARGE SCALE GENOMIC DNA]</scope>
</reference>
<dbReference type="EMBL" id="BGZK01002385">
    <property type="protein sequence ID" value="GBP93501.1"/>
    <property type="molecule type" value="Genomic_DNA"/>
</dbReference>
<protein>
    <submittedName>
        <fullName evidence="2">Uncharacterized protein</fullName>
    </submittedName>
</protein>
<name>A0A4C1ZXE7_EUMVA</name>
<accession>A0A4C1ZXE7</accession>
<feature type="region of interest" description="Disordered" evidence="1">
    <location>
        <begin position="42"/>
        <end position="61"/>
    </location>
</feature>
<evidence type="ECO:0000256" key="1">
    <source>
        <dbReference type="SAM" id="MobiDB-lite"/>
    </source>
</evidence>
<feature type="compositionally biased region" description="Low complexity" evidence="1">
    <location>
        <begin position="43"/>
        <end position="54"/>
    </location>
</feature>
<keyword evidence="3" id="KW-1185">Reference proteome</keyword>
<comment type="caution">
    <text evidence="2">The sequence shown here is derived from an EMBL/GenBank/DDBJ whole genome shotgun (WGS) entry which is preliminary data.</text>
</comment>